<evidence type="ECO:0000313" key="1">
    <source>
        <dbReference type="EMBL" id="KAF7191543.1"/>
    </source>
</evidence>
<name>A0A8H6RIJ5_9PEZI</name>
<protein>
    <recommendedName>
        <fullName evidence="3">SnoaL-like domain-containing protein</fullName>
    </recommendedName>
</protein>
<comment type="caution">
    <text evidence="1">The sequence shown here is derived from an EMBL/GenBank/DDBJ whole genome shotgun (WGS) entry which is preliminary data.</text>
</comment>
<evidence type="ECO:0000313" key="2">
    <source>
        <dbReference type="Proteomes" id="UP000660729"/>
    </source>
</evidence>
<gene>
    <name evidence="1" type="ORF">HII31_07045</name>
</gene>
<organism evidence="1 2">
    <name type="scientific">Pseudocercospora fuligena</name>
    <dbReference type="NCBI Taxonomy" id="685502"/>
    <lineage>
        <taxon>Eukaryota</taxon>
        <taxon>Fungi</taxon>
        <taxon>Dikarya</taxon>
        <taxon>Ascomycota</taxon>
        <taxon>Pezizomycotina</taxon>
        <taxon>Dothideomycetes</taxon>
        <taxon>Dothideomycetidae</taxon>
        <taxon>Mycosphaerellales</taxon>
        <taxon>Mycosphaerellaceae</taxon>
        <taxon>Pseudocercospora</taxon>
    </lineage>
</organism>
<dbReference type="EMBL" id="JABCIY010000157">
    <property type="protein sequence ID" value="KAF7191543.1"/>
    <property type="molecule type" value="Genomic_DNA"/>
</dbReference>
<dbReference type="InterPro" id="IPR032710">
    <property type="entry name" value="NTF2-like_dom_sf"/>
</dbReference>
<evidence type="ECO:0008006" key="3">
    <source>
        <dbReference type="Google" id="ProtNLM"/>
    </source>
</evidence>
<reference evidence="1" key="1">
    <citation type="submission" date="2020-04" db="EMBL/GenBank/DDBJ databases">
        <title>Draft genome resource of the tomato pathogen Pseudocercospora fuligena.</title>
        <authorList>
            <person name="Zaccaron A."/>
        </authorList>
    </citation>
    <scope>NUCLEOTIDE SEQUENCE</scope>
    <source>
        <strain evidence="1">PF001</strain>
    </source>
</reference>
<dbReference type="Proteomes" id="UP000660729">
    <property type="component" value="Unassembled WGS sequence"/>
</dbReference>
<dbReference type="AlphaFoldDB" id="A0A8H6RIJ5"/>
<dbReference type="OrthoDB" id="3468019at2759"/>
<sequence>MYAVTPDTILPSCMTLSPKFVELLDNFFQAVDDIVNNDPSASERFREIFAPDGVWKTPTMKFSGHDELANSNETWPYFKLLKFFQHRVLKIFTYDNKGTEMMLLGRIVLDRTDGVHEEFEFSARVEIDDTSIDAPRLKFFQGWSSRV</sequence>
<proteinExistence type="predicted"/>
<accession>A0A8H6RIJ5</accession>
<dbReference type="SUPFAM" id="SSF54427">
    <property type="entry name" value="NTF2-like"/>
    <property type="match status" value="1"/>
</dbReference>
<keyword evidence="2" id="KW-1185">Reference proteome</keyword>